<dbReference type="Proteomes" id="UP000652074">
    <property type="component" value="Unassembled WGS sequence"/>
</dbReference>
<evidence type="ECO:0000313" key="3">
    <source>
        <dbReference type="Proteomes" id="UP000652074"/>
    </source>
</evidence>
<evidence type="ECO:0000313" key="2">
    <source>
        <dbReference type="EMBL" id="NMF88112.1"/>
    </source>
</evidence>
<accession>A0ABX1MJI0</accession>
<evidence type="ECO:0000259" key="1">
    <source>
        <dbReference type="Pfam" id="PF13401"/>
    </source>
</evidence>
<gene>
    <name evidence="2" type="ORF">GPA26_06410</name>
</gene>
<sequence length="343" mass="38681">MTETSSPDIGVLSNAKKILESTFLIPGFERERAFESHPIVLDTATIPTPGIKAAYDIVEEGVVHRDSGISFTAEFRFGKTFAIRALKTQLKQNFAAVIFTVGAKDHDRNTELSFYTDLLQDCGHGAANLGRTALERRWRLFGMWVAAVQETGQDRIVLFVDEGQNWHEPQLTFLRDLSNDLQRAPYGIRLITVIFAQPVLRATREALMGAHRMDLIGRFMLTINSFRGIASVSDTIELMKALDDPRISEYPANSGISYSQFFRPQAYANGWRMRDEAGACWAEFEAVASRKRRGKLEVGMLWMNGAIRSFLYSYWKQEHGTAEFDGDVWSQAVAASRYETSIV</sequence>
<dbReference type="RefSeq" id="WP_169205543.1">
    <property type="nucleotide sequence ID" value="NZ_CP059560.1"/>
</dbReference>
<organism evidence="2 3">
    <name type="scientific">Aromatoleum petrolei</name>
    <dbReference type="NCBI Taxonomy" id="76116"/>
    <lineage>
        <taxon>Bacteria</taxon>
        <taxon>Pseudomonadati</taxon>
        <taxon>Pseudomonadota</taxon>
        <taxon>Betaproteobacteria</taxon>
        <taxon>Rhodocyclales</taxon>
        <taxon>Rhodocyclaceae</taxon>
        <taxon>Aromatoleum</taxon>
    </lineage>
</organism>
<dbReference type="Pfam" id="PF13401">
    <property type="entry name" value="AAA_22"/>
    <property type="match status" value="1"/>
</dbReference>
<dbReference type="InterPro" id="IPR049945">
    <property type="entry name" value="AAA_22"/>
</dbReference>
<keyword evidence="3" id="KW-1185">Reference proteome</keyword>
<dbReference type="EMBL" id="WTVR01000009">
    <property type="protein sequence ID" value="NMF88112.1"/>
    <property type="molecule type" value="Genomic_DNA"/>
</dbReference>
<feature type="domain" description="ORC1/DEAH AAA+ ATPase" evidence="1">
    <location>
        <begin position="69"/>
        <end position="191"/>
    </location>
</feature>
<comment type="caution">
    <text evidence="2">The sequence shown here is derived from an EMBL/GenBank/DDBJ whole genome shotgun (WGS) entry which is preliminary data.</text>
</comment>
<name>A0ABX1MJI0_9RHOO</name>
<reference evidence="2 3" key="1">
    <citation type="submission" date="2019-12" db="EMBL/GenBank/DDBJ databases">
        <title>Comparative genomics gives insights into the taxonomy of the Azoarcus-Aromatoleum group and reveals separate origins of nif in the plant-associated Azoarcus and non-plant-associated Aromatoleum sub-groups.</title>
        <authorList>
            <person name="Lafos M."/>
            <person name="Maluk M."/>
            <person name="Batista M."/>
            <person name="Junghare M."/>
            <person name="Carmona M."/>
            <person name="Faoro H."/>
            <person name="Cruz L.M."/>
            <person name="Battistoni F."/>
            <person name="De Souza E."/>
            <person name="Pedrosa F."/>
            <person name="Chen W.-M."/>
            <person name="Poole P.S."/>
            <person name="Dixon R.A."/>
            <person name="James E.K."/>
        </authorList>
    </citation>
    <scope>NUCLEOTIDE SEQUENCE [LARGE SCALE GENOMIC DNA]</scope>
    <source>
        <strain evidence="2 3">ToN1</strain>
    </source>
</reference>
<proteinExistence type="predicted"/>
<protein>
    <submittedName>
        <fullName evidence="2">AAA family ATPase</fullName>
    </submittedName>
</protein>